<dbReference type="FunFam" id="3.40.50.300:FF:000065">
    <property type="entry name" value="Eukaryotic translation initiation factor 2 subunit gamma"/>
    <property type="match status" value="1"/>
</dbReference>
<dbReference type="GO" id="GO:0000049">
    <property type="term" value="F:tRNA binding"/>
    <property type="evidence" value="ECO:0007669"/>
    <property type="project" value="TreeGrafter"/>
</dbReference>
<comment type="similarity">
    <text evidence="1">Belongs to the TRAFAC class translation factor GTPase superfamily. Classic translation factor GTPase family. EF-Tu/EF-1A subfamily.</text>
</comment>
<accession>A0A836H697</accession>
<dbReference type="Proteomes" id="UP000673552">
    <property type="component" value="Unassembled WGS sequence"/>
</dbReference>
<keyword evidence="6" id="KW-0648">Protein biosynthesis</keyword>
<protein>
    <recommendedName>
        <fullName evidence="2">protein-synthesizing GTPase</fullName>
        <ecNumber evidence="2">3.6.5.3</ecNumber>
    </recommendedName>
</protein>
<dbReference type="PANTHER" id="PTHR42854:SF3">
    <property type="entry name" value="EUKARYOTIC TRANSLATION INITIATION FACTOR 2 SUBUNIT 3-RELATED"/>
    <property type="match status" value="1"/>
</dbReference>
<dbReference type="SUPFAM" id="SSF50447">
    <property type="entry name" value="Translation proteins"/>
    <property type="match status" value="1"/>
</dbReference>
<sequence>MAEEDIADFTLDDENVIDTDHGLAKQDFSKIDLDELNVDTFEVMSRQATINVGTIGHVAHGKSTVVKALSGVKTQKFHREAVMNITIHLGYANAKVYQCGACPRPICYQTYPSSQPDSTPCPNCGEAMTLKRHFSFVDCPGHDVLMATMLNGAAIMDAALLLIAANEPFPQPQTLEHLAAAEMIGVSSLIVLQNKVDLVSKAHAAAQYSIIHHYLATKTAYTKAPVIPICAQQHINISFLLDYLVHIPIPKRQLHHTQYLNVLRSFDVSLPGPVGDEGKELKGGVVGGTVAAGVLCVGDEVEIVPGLLVLRRRDGVLPKRSDVLSGHEVAYVASPPPGELYAVPLRTTVVRLQAEKNELQFAVPGGLIAIGTTLDPSLTRQNKLRGQLVRVVRRGPVWRSSHTVDSPRSFDDSPRVAGAGTASSPSMSAAIATSNMTTIPSGSAFACPSPPVAAAAVECQTGMQVYQEVVIQFFLLREILGLAAPRPGHGTPHRDDGGGVNGAPGSYRIHPDRVAFSTRRRVAPLREDESIILSVGTLATAATVLRTSRHAGRAICRLESPVFANAPHQHIVLARYVDRKVRVIGWGTIRKGVPVRLLPVEPQ</sequence>
<gene>
    <name evidence="11" type="ORF">LSCM1_07631</name>
</gene>
<keyword evidence="3" id="KW-0396">Initiation factor</keyword>
<dbReference type="Pfam" id="PF00009">
    <property type="entry name" value="GTP_EFTU"/>
    <property type="match status" value="1"/>
</dbReference>
<dbReference type="InterPro" id="IPR015256">
    <property type="entry name" value="eIF2g_C"/>
</dbReference>
<evidence type="ECO:0000256" key="1">
    <source>
        <dbReference type="ARBA" id="ARBA00007249"/>
    </source>
</evidence>
<dbReference type="AlphaFoldDB" id="A0A836H697"/>
<dbReference type="InterPro" id="IPR050543">
    <property type="entry name" value="eIF2G"/>
</dbReference>
<name>A0A836H697_9TRYP</name>
<keyword evidence="7" id="KW-0342">GTP-binding</keyword>
<evidence type="ECO:0000256" key="8">
    <source>
        <dbReference type="ARBA" id="ARBA00048107"/>
    </source>
</evidence>
<dbReference type="InterPro" id="IPR000795">
    <property type="entry name" value="T_Tr_GTP-bd_dom"/>
</dbReference>
<dbReference type="CDD" id="cd01888">
    <property type="entry name" value="eIF2_gamma"/>
    <property type="match status" value="1"/>
</dbReference>
<feature type="region of interest" description="Disordered" evidence="9">
    <location>
        <begin position="400"/>
        <end position="426"/>
    </location>
</feature>
<reference evidence="12" key="2">
    <citation type="journal article" date="2021" name="Sci. Data">
        <title>Chromosome-scale genome sequencing, assembly and annotation of six genomes from subfamily Leishmaniinae.</title>
        <authorList>
            <person name="Almutairi H."/>
            <person name="Urbaniak M.D."/>
            <person name="Bates M.D."/>
            <person name="Jariyapan N."/>
            <person name="Kwakye-Nuako G."/>
            <person name="Thomaz Soccol V."/>
            <person name="Al-Salem W.S."/>
            <person name="Dillon R.J."/>
            <person name="Bates P.A."/>
            <person name="Gatherer D."/>
        </authorList>
    </citation>
    <scope>NUCLEOTIDE SEQUENCE [LARGE SCALE GENOMIC DNA]</scope>
</reference>
<comment type="catalytic activity">
    <reaction evidence="8">
        <text>GTP + H2O = GDP + phosphate + H(+)</text>
        <dbReference type="Rhea" id="RHEA:19669"/>
        <dbReference type="ChEBI" id="CHEBI:15377"/>
        <dbReference type="ChEBI" id="CHEBI:15378"/>
        <dbReference type="ChEBI" id="CHEBI:37565"/>
        <dbReference type="ChEBI" id="CHEBI:43474"/>
        <dbReference type="ChEBI" id="CHEBI:58189"/>
        <dbReference type="EC" id="3.6.5.3"/>
    </reaction>
</comment>
<dbReference type="Gene3D" id="3.40.50.300">
    <property type="entry name" value="P-loop containing nucleotide triphosphate hydrolases"/>
    <property type="match status" value="1"/>
</dbReference>
<dbReference type="KEGG" id="lmat:92517507"/>
<evidence type="ECO:0000256" key="4">
    <source>
        <dbReference type="ARBA" id="ARBA00022741"/>
    </source>
</evidence>
<keyword evidence="4" id="KW-0547">Nucleotide-binding</keyword>
<dbReference type="InterPro" id="IPR009001">
    <property type="entry name" value="Transl_elong_EF1A/Init_IF2_C"/>
</dbReference>
<dbReference type="EC" id="3.6.5.3" evidence="2"/>
<dbReference type="GO" id="GO:0005829">
    <property type="term" value="C:cytosol"/>
    <property type="evidence" value="ECO:0007669"/>
    <property type="project" value="TreeGrafter"/>
</dbReference>
<evidence type="ECO:0000256" key="6">
    <source>
        <dbReference type="ARBA" id="ARBA00022917"/>
    </source>
</evidence>
<dbReference type="SUPFAM" id="SSF52540">
    <property type="entry name" value="P-loop containing nucleoside triphosphate hydrolases"/>
    <property type="match status" value="1"/>
</dbReference>
<feature type="region of interest" description="Disordered" evidence="9">
    <location>
        <begin position="487"/>
        <end position="506"/>
    </location>
</feature>
<evidence type="ECO:0000256" key="9">
    <source>
        <dbReference type="SAM" id="MobiDB-lite"/>
    </source>
</evidence>
<comment type="caution">
    <text evidence="11">The sequence shown here is derived from an EMBL/GenBank/DDBJ whole genome shotgun (WGS) entry which is preliminary data.</text>
</comment>
<dbReference type="GO" id="GO:0001731">
    <property type="term" value="P:formation of translation preinitiation complex"/>
    <property type="evidence" value="ECO:0007669"/>
    <property type="project" value="TreeGrafter"/>
</dbReference>
<dbReference type="PRINTS" id="PR00315">
    <property type="entry name" value="ELONGATNFCT"/>
</dbReference>
<evidence type="ECO:0000313" key="11">
    <source>
        <dbReference type="EMBL" id="KAG5485544.1"/>
    </source>
</evidence>
<evidence type="ECO:0000259" key="10">
    <source>
        <dbReference type="PROSITE" id="PS51722"/>
    </source>
</evidence>
<dbReference type="InterPro" id="IPR027417">
    <property type="entry name" value="P-loop_NTPase"/>
</dbReference>
<dbReference type="GeneID" id="92517507"/>
<proteinExistence type="inferred from homology"/>
<dbReference type="NCBIfam" id="NF003077">
    <property type="entry name" value="PRK04000.1"/>
    <property type="match status" value="1"/>
</dbReference>
<evidence type="ECO:0000256" key="5">
    <source>
        <dbReference type="ARBA" id="ARBA00022801"/>
    </source>
</evidence>
<dbReference type="GO" id="GO:0003924">
    <property type="term" value="F:GTPase activity"/>
    <property type="evidence" value="ECO:0007669"/>
    <property type="project" value="InterPro"/>
</dbReference>
<dbReference type="SUPFAM" id="SSF50465">
    <property type="entry name" value="EF-Tu/eEF-1alpha/eIF2-gamma C-terminal domain"/>
    <property type="match status" value="1"/>
</dbReference>
<dbReference type="GO" id="GO:0005525">
    <property type="term" value="F:GTP binding"/>
    <property type="evidence" value="ECO:0007669"/>
    <property type="project" value="UniProtKB-KW"/>
</dbReference>
<evidence type="ECO:0000256" key="3">
    <source>
        <dbReference type="ARBA" id="ARBA00022540"/>
    </source>
</evidence>
<dbReference type="GO" id="GO:0003743">
    <property type="term" value="F:translation initiation factor activity"/>
    <property type="evidence" value="ECO:0007669"/>
    <property type="project" value="UniProtKB-KW"/>
</dbReference>
<evidence type="ECO:0000256" key="2">
    <source>
        <dbReference type="ARBA" id="ARBA00011986"/>
    </source>
</evidence>
<dbReference type="PANTHER" id="PTHR42854">
    <property type="entry name" value="EUKARYOTIC TRANSLATION INITIATION FACTOR 2 SUBUNIT 3 FAMILY MEMBER"/>
    <property type="match status" value="1"/>
</dbReference>
<dbReference type="InterPro" id="IPR044128">
    <property type="entry name" value="eIF2g_GTP-bd"/>
</dbReference>
<dbReference type="Gene3D" id="2.40.30.10">
    <property type="entry name" value="Translation factors"/>
    <property type="match status" value="2"/>
</dbReference>
<evidence type="ECO:0000313" key="12">
    <source>
        <dbReference type="Proteomes" id="UP000673552"/>
    </source>
</evidence>
<dbReference type="Pfam" id="PF09173">
    <property type="entry name" value="eIF2_C"/>
    <property type="match status" value="1"/>
</dbReference>
<keyword evidence="12" id="KW-1185">Reference proteome</keyword>
<dbReference type="PROSITE" id="PS51722">
    <property type="entry name" value="G_TR_2"/>
    <property type="match status" value="1"/>
</dbReference>
<dbReference type="InterPro" id="IPR009000">
    <property type="entry name" value="Transl_B-barrel_sf"/>
</dbReference>
<dbReference type="GO" id="GO:0005850">
    <property type="term" value="C:eukaryotic translation initiation factor 2 complex"/>
    <property type="evidence" value="ECO:0007669"/>
    <property type="project" value="TreeGrafter"/>
</dbReference>
<dbReference type="RefSeq" id="XP_067180840.1">
    <property type="nucleotide sequence ID" value="XM_067324995.1"/>
</dbReference>
<feature type="domain" description="Tr-type G" evidence="10">
    <location>
        <begin position="47"/>
        <end position="251"/>
    </location>
</feature>
<dbReference type="EMBL" id="JAFEUZ010000009">
    <property type="protein sequence ID" value="KAG5485544.1"/>
    <property type="molecule type" value="Genomic_DNA"/>
</dbReference>
<keyword evidence="5" id="KW-0378">Hydrolase</keyword>
<organism evidence="11 12">
    <name type="scientific">Leishmania martiniquensis</name>
    <dbReference type="NCBI Taxonomy" id="1580590"/>
    <lineage>
        <taxon>Eukaryota</taxon>
        <taxon>Discoba</taxon>
        <taxon>Euglenozoa</taxon>
        <taxon>Kinetoplastea</taxon>
        <taxon>Metakinetoplastina</taxon>
        <taxon>Trypanosomatida</taxon>
        <taxon>Trypanosomatidae</taxon>
        <taxon>Leishmaniinae</taxon>
        <taxon>Leishmania</taxon>
    </lineage>
</organism>
<evidence type="ECO:0000256" key="7">
    <source>
        <dbReference type="ARBA" id="ARBA00023134"/>
    </source>
</evidence>
<dbReference type="OrthoDB" id="1045173at2759"/>
<reference evidence="12" key="1">
    <citation type="journal article" date="2021" name="Microbiol. Resour. Announc.">
        <title>LGAAP: Leishmaniinae Genome Assembly and Annotation Pipeline.</title>
        <authorList>
            <person name="Almutairi H."/>
            <person name="Urbaniak M.D."/>
            <person name="Bates M.D."/>
            <person name="Jariyapan N."/>
            <person name="Kwakye-Nuako G."/>
            <person name="Thomaz-Soccol V."/>
            <person name="Al-Salem W.S."/>
            <person name="Dillon R.J."/>
            <person name="Bates P.A."/>
            <person name="Gatherer D."/>
        </authorList>
    </citation>
    <scope>NUCLEOTIDE SEQUENCE [LARGE SCALE GENOMIC DNA]</scope>
</reference>